<protein>
    <recommendedName>
        <fullName evidence="8">21S rRNA pseudouridine(2819) synthase</fullName>
        <ecNumber evidence="7">5.4.99.43</ecNumber>
    </recommendedName>
    <alternativeName>
        <fullName evidence="10">Pseudouridine synthase 5</fullName>
    </alternativeName>
    <alternativeName>
        <fullName evidence="9">Pseudouridylate synthase PUS5</fullName>
    </alternativeName>
    <alternativeName>
        <fullName evidence="11">Uracil hydrolyase PUS5</fullName>
    </alternativeName>
</protein>
<keyword evidence="3" id="KW-0496">Mitochondrion</keyword>
<evidence type="ECO:0000313" key="13">
    <source>
        <dbReference type="EMBL" id="PVV04404.1"/>
    </source>
</evidence>
<sequence length="308" mass="35041">MLLFPRTFRSSPCIYFTRRFPICIRSYYTVDEQTANRRADYIVSQWLKIPTATAQKLIRKKLVWGLNEKGNPVLFKNADKLSLDSRVEIKESVKEKIEESKPFTSNNLDVKSNSTKELSSDIFWKLSSSIPIVYEDEAIYVFSKPSGISTQGGSKVSFSIDDYIKLWGKPIPTEGKISVPLTKNDINSIEKMSVVDKEDKEPSSIRDAITSYRTKFVGKVSNDIISLLELYPHTGRKHQLRVHCSSVLNCPILGDFKYSSNASKLLDVKGNRKIVDGKPKEIIISTPFPDYWQKIFKAIGFDSSSYKP</sequence>
<comment type="caution">
    <text evidence="13">The sequence shown here is derived from an EMBL/GenBank/DDBJ whole genome shotgun (WGS) entry which is preliminary data.</text>
</comment>
<comment type="catalytic activity">
    <reaction evidence="5">
        <text>uridine(2819) in 21S rRNA = pseudouridine(2819) in 21S rRNA</text>
        <dbReference type="Rhea" id="RHEA:42556"/>
        <dbReference type="Rhea" id="RHEA-COMP:10113"/>
        <dbReference type="Rhea" id="RHEA-COMP:10114"/>
        <dbReference type="ChEBI" id="CHEBI:65314"/>
        <dbReference type="ChEBI" id="CHEBI:65315"/>
        <dbReference type="EC" id="5.4.99.43"/>
    </reaction>
</comment>
<dbReference type="OrthoDB" id="428658at2759"/>
<dbReference type="PANTHER" id="PTHR21600:SF81">
    <property type="entry name" value="21S RRNA PSEUDOURIDINE(2819) SYNTHASE"/>
    <property type="match status" value="1"/>
</dbReference>
<evidence type="ECO:0000256" key="3">
    <source>
        <dbReference type="ARBA" id="ARBA00023128"/>
    </source>
</evidence>
<gene>
    <name evidence="13" type="ORF">BB560_001099</name>
</gene>
<evidence type="ECO:0000256" key="5">
    <source>
        <dbReference type="ARBA" id="ARBA00036927"/>
    </source>
</evidence>
<dbReference type="GO" id="GO:0000455">
    <property type="term" value="P:enzyme-directed rRNA pseudouridine synthesis"/>
    <property type="evidence" value="ECO:0007669"/>
    <property type="project" value="TreeGrafter"/>
</dbReference>
<evidence type="ECO:0000256" key="4">
    <source>
        <dbReference type="ARBA" id="ARBA00023235"/>
    </source>
</evidence>
<dbReference type="PANTHER" id="PTHR21600">
    <property type="entry name" value="MITOCHONDRIAL RNA PSEUDOURIDINE SYNTHASE"/>
    <property type="match status" value="1"/>
</dbReference>
<dbReference type="EMBL" id="MBFS01000128">
    <property type="protein sequence ID" value="PVV04404.1"/>
    <property type="molecule type" value="Genomic_DNA"/>
</dbReference>
<dbReference type="GO" id="GO:0160143">
    <property type="term" value="F:21S rRNA pseudouridine(2819) synthase activity"/>
    <property type="evidence" value="ECO:0007669"/>
    <property type="project" value="UniProtKB-EC"/>
</dbReference>
<reference evidence="13 14" key="1">
    <citation type="journal article" date="2018" name="MBio">
        <title>Comparative Genomics Reveals the Core Gene Toolbox for the Fungus-Insect Symbiosis.</title>
        <authorList>
            <person name="Wang Y."/>
            <person name="Stata M."/>
            <person name="Wang W."/>
            <person name="Stajich J.E."/>
            <person name="White M.M."/>
            <person name="Moncalvo J.M."/>
        </authorList>
    </citation>
    <scope>NUCLEOTIDE SEQUENCE [LARGE SCALE GENOMIC DNA]</scope>
    <source>
        <strain evidence="13 14">SC-DP-2</strain>
    </source>
</reference>
<evidence type="ECO:0000256" key="1">
    <source>
        <dbReference type="ARBA" id="ARBA00004173"/>
    </source>
</evidence>
<proteinExistence type="inferred from homology"/>
<dbReference type="Proteomes" id="UP000245609">
    <property type="component" value="Unassembled WGS sequence"/>
</dbReference>
<dbReference type="GO" id="GO:0005739">
    <property type="term" value="C:mitochondrion"/>
    <property type="evidence" value="ECO:0007669"/>
    <property type="project" value="UniProtKB-SubCell"/>
</dbReference>
<dbReference type="InterPro" id="IPR020103">
    <property type="entry name" value="PsdUridine_synth_cat_dom_sf"/>
</dbReference>
<dbReference type="EC" id="5.4.99.43" evidence="7"/>
<evidence type="ECO:0000256" key="2">
    <source>
        <dbReference type="ARBA" id="ARBA00010876"/>
    </source>
</evidence>
<dbReference type="GO" id="GO:0003723">
    <property type="term" value="F:RNA binding"/>
    <property type="evidence" value="ECO:0007669"/>
    <property type="project" value="InterPro"/>
</dbReference>
<evidence type="ECO:0000256" key="8">
    <source>
        <dbReference type="ARBA" id="ARBA00040626"/>
    </source>
</evidence>
<dbReference type="STRING" id="133381.A0A2T9ZIJ5"/>
<keyword evidence="14" id="KW-1185">Reference proteome</keyword>
<dbReference type="InterPro" id="IPR050188">
    <property type="entry name" value="RluA_PseudoU_synthase"/>
</dbReference>
<accession>A0A2T9ZIJ5</accession>
<dbReference type="Gene3D" id="3.30.2350.10">
    <property type="entry name" value="Pseudouridine synthase"/>
    <property type="match status" value="1"/>
</dbReference>
<dbReference type="SUPFAM" id="SSF55120">
    <property type="entry name" value="Pseudouridine synthase"/>
    <property type="match status" value="1"/>
</dbReference>
<organism evidence="13 14">
    <name type="scientific">Smittium megazygosporum</name>
    <dbReference type="NCBI Taxonomy" id="133381"/>
    <lineage>
        <taxon>Eukaryota</taxon>
        <taxon>Fungi</taxon>
        <taxon>Fungi incertae sedis</taxon>
        <taxon>Zoopagomycota</taxon>
        <taxon>Kickxellomycotina</taxon>
        <taxon>Harpellomycetes</taxon>
        <taxon>Harpellales</taxon>
        <taxon>Legeriomycetaceae</taxon>
        <taxon>Smittium</taxon>
    </lineage>
</organism>
<keyword evidence="4" id="KW-0413">Isomerase</keyword>
<evidence type="ECO:0000256" key="11">
    <source>
        <dbReference type="ARBA" id="ARBA00042700"/>
    </source>
</evidence>
<dbReference type="Pfam" id="PF00849">
    <property type="entry name" value="PseudoU_synth_2"/>
    <property type="match status" value="1"/>
</dbReference>
<evidence type="ECO:0000256" key="7">
    <source>
        <dbReference type="ARBA" id="ARBA00038947"/>
    </source>
</evidence>
<evidence type="ECO:0000313" key="14">
    <source>
        <dbReference type="Proteomes" id="UP000245609"/>
    </source>
</evidence>
<comment type="subcellular location">
    <subcellularLocation>
        <location evidence="1">Mitochondrion</location>
    </subcellularLocation>
</comment>
<comment type="similarity">
    <text evidence="2">Belongs to the pseudouridine synthase RluA family.</text>
</comment>
<evidence type="ECO:0000259" key="12">
    <source>
        <dbReference type="Pfam" id="PF00849"/>
    </source>
</evidence>
<evidence type="ECO:0000256" key="10">
    <source>
        <dbReference type="ARBA" id="ARBA00041978"/>
    </source>
</evidence>
<dbReference type="AlphaFoldDB" id="A0A2T9ZIJ5"/>
<name>A0A2T9ZIJ5_9FUNG</name>
<dbReference type="InterPro" id="IPR006145">
    <property type="entry name" value="PsdUridine_synth_RsuA/RluA"/>
</dbReference>
<comment type="function">
    <text evidence="6">Pseudouridylate synthase responsible for the pseudouridine-2819 formation in mitochondrial 21S rRNA. May modulate the efficiency or the fidelity of the mitochondrial translation machinery.</text>
</comment>
<feature type="domain" description="Pseudouridine synthase RsuA/RluA-like" evidence="12">
    <location>
        <begin position="168"/>
        <end position="246"/>
    </location>
</feature>
<evidence type="ECO:0000256" key="6">
    <source>
        <dbReference type="ARBA" id="ARBA00037513"/>
    </source>
</evidence>
<evidence type="ECO:0000256" key="9">
    <source>
        <dbReference type="ARBA" id="ARBA00041561"/>
    </source>
</evidence>